<feature type="chain" id="PRO_5012280833" description="Selenophosphate synthetase" evidence="1">
    <location>
        <begin position="23"/>
        <end position="222"/>
    </location>
</feature>
<evidence type="ECO:0000313" key="3">
    <source>
        <dbReference type="Proteomes" id="UP000193431"/>
    </source>
</evidence>
<name>A0A1W6MNC8_9FLAO</name>
<keyword evidence="3" id="KW-1185">Reference proteome</keyword>
<protein>
    <recommendedName>
        <fullName evidence="4">Selenophosphate synthetase</fullName>
    </recommendedName>
</protein>
<keyword evidence="1" id="KW-0732">Signal</keyword>
<dbReference type="AlphaFoldDB" id="A0A1W6MNC8"/>
<dbReference type="RefSeq" id="WP_085767902.1">
    <property type="nucleotide sequence ID" value="NZ_CP019344.1"/>
</dbReference>
<gene>
    <name evidence="2" type="ORF">BST97_14470</name>
</gene>
<proteinExistence type="predicted"/>
<dbReference type="OrthoDB" id="892266at2"/>
<evidence type="ECO:0008006" key="4">
    <source>
        <dbReference type="Google" id="ProtNLM"/>
    </source>
</evidence>
<dbReference type="PROSITE" id="PS51257">
    <property type="entry name" value="PROKAR_LIPOPROTEIN"/>
    <property type="match status" value="1"/>
</dbReference>
<dbReference type="Proteomes" id="UP000193431">
    <property type="component" value="Chromosome"/>
</dbReference>
<evidence type="ECO:0000313" key="2">
    <source>
        <dbReference type="EMBL" id="ARN79098.1"/>
    </source>
</evidence>
<organism evidence="2 3">
    <name type="scientific">Nonlabens spongiae</name>
    <dbReference type="NCBI Taxonomy" id="331648"/>
    <lineage>
        <taxon>Bacteria</taxon>
        <taxon>Pseudomonadati</taxon>
        <taxon>Bacteroidota</taxon>
        <taxon>Flavobacteriia</taxon>
        <taxon>Flavobacteriales</taxon>
        <taxon>Flavobacteriaceae</taxon>
        <taxon>Nonlabens</taxon>
    </lineage>
</organism>
<accession>A0A1W6MNC8</accession>
<dbReference type="EMBL" id="CP019344">
    <property type="protein sequence ID" value="ARN79098.1"/>
    <property type="molecule type" value="Genomic_DNA"/>
</dbReference>
<reference evidence="2 3" key="1">
    <citation type="submission" date="2016-11" db="EMBL/GenBank/DDBJ databases">
        <title>Trade-off between light-utilization and light-protection in marine flavobacteria.</title>
        <authorList>
            <person name="Kumagai Y."/>
        </authorList>
    </citation>
    <scope>NUCLEOTIDE SEQUENCE [LARGE SCALE GENOMIC DNA]</scope>
    <source>
        <strain evidence="2 3">JCM 13191</strain>
    </source>
</reference>
<sequence length="222" mass="25620">MKKFTFLLLAFFALIACKDKTADTKREATDTKETEKTMSVDYAIAKNAGIEEWNKVKEVHFTFNVERNGSIMCSRQWKWQPKTEKVSLVSKGDTVVYNRSEKLDSLTVSTDRAFINDVYWLLPYFKTQWDEGANISFPNDQTMQVQYTGDGGYTPGDRYDLTFDKNKRITSWDYYPAGSDQPAMTTSFENYQTVNDILIALDHKTPDGSTNIFFTDVEIFKE</sequence>
<feature type="signal peptide" evidence="1">
    <location>
        <begin position="1"/>
        <end position="22"/>
    </location>
</feature>
<dbReference type="STRING" id="331648.BST97_14470"/>
<evidence type="ECO:0000256" key="1">
    <source>
        <dbReference type="SAM" id="SignalP"/>
    </source>
</evidence>